<dbReference type="AlphaFoldDB" id="A0A1Z5JP78"/>
<name>A0A1Z5JP78_FISSO</name>
<evidence type="ECO:0000313" key="1">
    <source>
        <dbReference type="EMBL" id="GAX15558.1"/>
    </source>
</evidence>
<keyword evidence="2" id="KW-1185">Reference proteome</keyword>
<organism evidence="1 2">
    <name type="scientific">Fistulifera solaris</name>
    <name type="common">Oleaginous diatom</name>
    <dbReference type="NCBI Taxonomy" id="1519565"/>
    <lineage>
        <taxon>Eukaryota</taxon>
        <taxon>Sar</taxon>
        <taxon>Stramenopiles</taxon>
        <taxon>Ochrophyta</taxon>
        <taxon>Bacillariophyta</taxon>
        <taxon>Bacillariophyceae</taxon>
        <taxon>Bacillariophycidae</taxon>
        <taxon>Naviculales</taxon>
        <taxon>Naviculaceae</taxon>
        <taxon>Fistulifera</taxon>
    </lineage>
</organism>
<protein>
    <submittedName>
        <fullName evidence="1">Uncharacterized protein</fullName>
    </submittedName>
</protein>
<accession>A0A1Z5JP78</accession>
<reference evidence="1 2" key="1">
    <citation type="journal article" date="2015" name="Plant Cell">
        <title>Oil accumulation by the oleaginous diatom Fistulifera solaris as revealed by the genome and transcriptome.</title>
        <authorList>
            <person name="Tanaka T."/>
            <person name="Maeda Y."/>
            <person name="Veluchamy A."/>
            <person name="Tanaka M."/>
            <person name="Abida H."/>
            <person name="Marechal E."/>
            <person name="Bowler C."/>
            <person name="Muto M."/>
            <person name="Sunaga Y."/>
            <person name="Tanaka M."/>
            <person name="Yoshino T."/>
            <person name="Taniguchi T."/>
            <person name="Fukuda Y."/>
            <person name="Nemoto M."/>
            <person name="Matsumoto M."/>
            <person name="Wong P.S."/>
            <person name="Aburatani S."/>
            <person name="Fujibuchi W."/>
        </authorList>
    </citation>
    <scope>NUCLEOTIDE SEQUENCE [LARGE SCALE GENOMIC DNA]</scope>
    <source>
        <strain evidence="1 2">JPCC DA0580</strain>
    </source>
</reference>
<dbReference type="Proteomes" id="UP000198406">
    <property type="component" value="Unassembled WGS sequence"/>
</dbReference>
<evidence type="ECO:0000313" key="2">
    <source>
        <dbReference type="Proteomes" id="UP000198406"/>
    </source>
</evidence>
<proteinExistence type="predicted"/>
<dbReference type="InParanoid" id="A0A1Z5JP78"/>
<comment type="caution">
    <text evidence="1">The sequence shown here is derived from an EMBL/GenBank/DDBJ whole genome shotgun (WGS) entry which is preliminary data.</text>
</comment>
<dbReference type="EMBL" id="BDSP01000094">
    <property type="protein sequence ID" value="GAX15558.1"/>
    <property type="molecule type" value="Genomic_DNA"/>
</dbReference>
<gene>
    <name evidence="1" type="ORF">FisN_6Hh144</name>
</gene>
<sequence>MRIPPHCNPFMHADESERWFYAEMRQQDKGKRRWRKQKKDSEDFEFPWFFIAVMSYYEYTERAELRREERQRRAKQLASHQRRQGQ</sequence>